<proteinExistence type="predicted"/>
<name>A0A1G7G076_9DEIN</name>
<accession>A0A1G7G076</accession>
<dbReference type="OrthoDB" id="33367at2"/>
<keyword evidence="2" id="KW-1185">Reference proteome</keyword>
<organism evidence="1 2">
    <name type="scientific">Thermus arciformis</name>
    <dbReference type="NCBI Taxonomy" id="482827"/>
    <lineage>
        <taxon>Bacteria</taxon>
        <taxon>Thermotogati</taxon>
        <taxon>Deinococcota</taxon>
        <taxon>Deinococci</taxon>
        <taxon>Thermales</taxon>
        <taxon>Thermaceae</taxon>
        <taxon>Thermus</taxon>
    </lineage>
</organism>
<evidence type="ECO:0000313" key="1">
    <source>
        <dbReference type="EMBL" id="SDE81450.1"/>
    </source>
</evidence>
<feature type="non-terminal residue" evidence="1">
    <location>
        <position position="1"/>
    </location>
</feature>
<protein>
    <submittedName>
        <fullName evidence="1">Transposase, IS605 OrfB family, central region</fullName>
    </submittedName>
</protein>
<dbReference type="AlphaFoldDB" id="A0A1G7G076"/>
<gene>
    <name evidence="1" type="ORF">SAMN04488243_11166</name>
</gene>
<dbReference type="EMBL" id="FNBC01000011">
    <property type="protein sequence ID" value="SDE81450.1"/>
    <property type="molecule type" value="Genomic_DNA"/>
</dbReference>
<evidence type="ECO:0000313" key="2">
    <source>
        <dbReference type="Proteomes" id="UP000199446"/>
    </source>
</evidence>
<dbReference type="Proteomes" id="UP000199446">
    <property type="component" value="Unassembled WGS sequence"/>
</dbReference>
<sequence length="221" mass="24715">RKSRRGDGSGRAFRGKQHRFAYASLLRKVHSLARRKGIQVVEVNPQDTSTIGMLKYAPQLSLSKDVAAAYVIGRRALGFREKLPRGYERLLRDESFRGHVQGFYASRVQELWAKKAQERNPYLRRRLSREIGRAKRHLALFSSLQGSPGSQEGSTEGRNFLGAHPWRVLRAGLFLPLLRSTVPRDLSPLKALLHRGAWEGWGSSLGPPPGGGPECANVHFG</sequence>
<reference evidence="2" key="1">
    <citation type="submission" date="2016-10" db="EMBL/GenBank/DDBJ databases">
        <authorList>
            <person name="Varghese N."/>
            <person name="Submissions S."/>
        </authorList>
    </citation>
    <scope>NUCLEOTIDE SEQUENCE [LARGE SCALE GENOMIC DNA]</scope>
    <source>
        <strain evidence="2">CGMCC 1.6992</strain>
    </source>
</reference>
<dbReference type="STRING" id="482827.SAMN04488243_11166"/>